<dbReference type="Pfam" id="PF01047">
    <property type="entry name" value="MarR"/>
    <property type="match status" value="1"/>
</dbReference>
<dbReference type="GO" id="GO:0003700">
    <property type="term" value="F:DNA-binding transcription factor activity"/>
    <property type="evidence" value="ECO:0007669"/>
    <property type="project" value="InterPro"/>
</dbReference>
<evidence type="ECO:0000256" key="3">
    <source>
        <dbReference type="ARBA" id="ARBA00023163"/>
    </source>
</evidence>
<name>A0A2N3LVX7_9HYPH</name>
<keyword evidence="3" id="KW-0804">Transcription</keyword>
<proteinExistence type="predicted"/>
<evidence type="ECO:0000256" key="1">
    <source>
        <dbReference type="ARBA" id="ARBA00023015"/>
    </source>
</evidence>
<dbReference type="Gene3D" id="1.10.10.10">
    <property type="entry name" value="Winged helix-like DNA-binding domain superfamily/Winged helix DNA-binding domain"/>
    <property type="match status" value="1"/>
</dbReference>
<gene>
    <name evidence="5" type="ORF">CXZ10_11750</name>
</gene>
<dbReference type="OrthoDB" id="5974674at2"/>
<comment type="caution">
    <text evidence="5">The sequence shown here is derived from an EMBL/GenBank/DDBJ whole genome shotgun (WGS) entry which is preliminary data.</text>
</comment>
<protein>
    <submittedName>
        <fullName evidence="5">MarR family transcriptional regulator</fullName>
    </submittedName>
</protein>
<dbReference type="GO" id="GO:0003677">
    <property type="term" value="F:DNA binding"/>
    <property type="evidence" value="ECO:0007669"/>
    <property type="project" value="UniProtKB-KW"/>
</dbReference>
<evidence type="ECO:0000256" key="2">
    <source>
        <dbReference type="ARBA" id="ARBA00023125"/>
    </source>
</evidence>
<dbReference type="PROSITE" id="PS50995">
    <property type="entry name" value="HTH_MARR_2"/>
    <property type="match status" value="1"/>
</dbReference>
<dbReference type="InterPro" id="IPR039422">
    <property type="entry name" value="MarR/SlyA-like"/>
</dbReference>
<keyword evidence="6" id="KW-1185">Reference proteome</keyword>
<dbReference type="SUPFAM" id="SSF46785">
    <property type="entry name" value="Winged helix' DNA-binding domain"/>
    <property type="match status" value="1"/>
</dbReference>
<accession>A0A2N3LVX7</accession>
<evidence type="ECO:0000259" key="4">
    <source>
        <dbReference type="PROSITE" id="PS50995"/>
    </source>
</evidence>
<dbReference type="PANTHER" id="PTHR33164">
    <property type="entry name" value="TRANSCRIPTIONAL REGULATOR, MARR FAMILY"/>
    <property type="match status" value="1"/>
</dbReference>
<dbReference type="PANTHER" id="PTHR33164:SF57">
    <property type="entry name" value="MARR-FAMILY TRANSCRIPTIONAL REGULATOR"/>
    <property type="match status" value="1"/>
</dbReference>
<dbReference type="InterPro" id="IPR036388">
    <property type="entry name" value="WH-like_DNA-bd_sf"/>
</dbReference>
<dbReference type="SMART" id="SM00347">
    <property type="entry name" value="HTH_MARR"/>
    <property type="match status" value="1"/>
</dbReference>
<dbReference type="InterPro" id="IPR023187">
    <property type="entry name" value="Tscrpt_reg_MarR-type_CS"/>
</dbReference>
<dbReference type="InterPro" id="IPR036390">
    <property type="entry name" value="WH_DNA-bd_sf"/>
</dbReference>
<dbReference type="InterPro" id="IPR000835">
    <property type="entry name" value="HTH_MarR-typ"/>
</dbReference>
<dbReference type="AlphaFoldDB" id="A0A2N3LVX7"/>
<evidence type="ECO:0000313" key="6">
    <source>
        <dbReference type="Proteomes" id="UP000233491"/>
    </source>
</evidence>
<dbReference type="Proteomes" id="UP000233491">
    <property type="component" value="Unassembled WGS sequence"/>
</dbReference>
<dbReference type="PROSITE" id="PS01117">
    <property type="entry name" value="HTH_MARR_1"/>
    <property type="match status" value="1"/>
</dbReference>
<keyword evidence="2" id="KW-0238">DNA-binding</keyword>
<keyword evidence="1" id="KW-0805">Transcription regulation</keyword>
<sequence>MSVFLPSFSYVYNAHISNPAKAVKKRVQNTLNSEKMRQLHVALLDIIGVMNRPQRDDALISEAGIPLDRALFPLLVGIERFGPIGVVDLAERSGRDYTTVSRQVAKLESLGLVMRQPSATDRRVHEAVVTEKGKATTDLLDAARERIGREALRNWTREEFDDLVRLMRKFADTIMEEIPGADPKS</sequence>
<evidence type="ECO:0000313" key="5">
    <source>
        <dbReference type="EMBL" id="PKR88792.1"/>
    </source>
</evidence>
<reference evidence="5 6" key="1">
    <citation type="submission" date="2017-12" db="EMBL/GenBank/DDBJ databases">
        <title>Anaerobic carbon monoxide metabolism by Pleomorphomonas carboxyditropha sp. nov., a new mesophilic hydrogenogenic carboxidotroph.</title>
        <authorList>
            <person name="Esquivel-Elizondo S."/>
            <person name="Krajmalnik-Brown R."/>
        </authorList>
    </citation>
    <scope>NUCLEOTIDE SEQUENCE [LARGE SCALE GENOMIC DNA]</scope>
    <source>
        <strain evidence="5 6">R5-392</strain>
    </source>
</reference>
<dbReference type="EMBL" id="PJNW01000009">
    <property type="protein sequence ID" value="PKR88792.1"/>
    <property type="molecule type" value="Genomic_DNA"/>
</dbReference>
<dbReference type="GO" id="GO:0006950">
    <property type="term" value="P:response to stress"/>
    <property type="evidence" value="ECO:0007669"/>
    <property type="project" value="TreeGrafter"/>
</dbReference>
<organism evidence="5 6">
    <name type="scientific">Pleomorphomonas diazotrophica</name>
    <dbReference type="NCBI Taxonomy" id="1166257"/>
    <lineage>
        <taxon>Bacteria</taxon>
        <taxon>Pseudomonadati</taxon>
        <taxon>Pseudomonadota</taxon>
        <taxon>Alphaproteobacteria</taxon>
        <taxon>Hyphomicrobiales</taxon>
        <taxon>Pleomorphomonadaceae</taxon>
        <taxon>Pleomorphomonas</taxon>
    </lineage>
</organism>
<feature type="domain" description="HTH marR-type" evidence="4">
    <location>
        <begin position="40"/>
        <end position="172"/>
    </location>
</feature>
<dbReference type="PRINTS" id="PR00598">
    <property type="entry name" value="HTHMARR"/>
</dbReference>